<evidence type="ECO:0000313" key="8">
    <source>
        <dbReference type="EMBL" id="ABN64360.2"/>
    </source>
</evidence>
<dbReference type="InterPro" id="IPR036213">
    <property type="entry name" value="Calpain_III_sf"/>
</dbReference>
<keyword evidence="9" id="KW-1185">Reference proteome</keyword>
<keyword evidence="4 6" id="KW-0788">Thiol protease</keyword>
<dbReference type="InterPro" id="IPR001300">
    <property type="entry name" value="Peptidase_C2_calpain_cat"/>
</dbReference>
<feature type="domain" description="Calpain catalytic" evidence="7">
    <location>
        <begin position="145"/>
        <end position="335"/>
    </location>
</feature>
<dbReference type="eggNOG" id="KOG0045">
    <property type="taxonomic scope" value="Eukaryota"/>
</dbReference>
<accession>A3LNN9</accession>
<dbReference type="OMA" id="GWLPQII"/>
<proteinExistence type="inferred from homology"/>
<dbReference type="SUPFAM" id="SSF54001">
    <property type="entry name" value="Cysteine proteinases"/>
    <property type="match status" value="1"/>
</dbReference>
<dbReference type="FunCoup" id="A3LNN9">
    <property type="interactions" value="25"/>
</dbReference>
<protein>
    <recommendedName>
        <fullName evidence="5">Cysteine protease RIM13</fullName>
    </recommendedName>
</protein>
<dbReference type="SUPFAM" id="SSF49758">
    <property type="entry name" value="Calpain large subunit, middle domain (domain III)"/>
    <property type="match status" value="2"/>
</dbReference>
<evidence type="ECO:0000256" key="4">
    <source>
        <dbReference type="ARBA" id="ARBA00022807"/>
    </source>
</evidence>
<dbReference type="Gene3D" id="2.60.120.380">
    <property type="match status" value="1"/>
</dbReference>
<feature type="active site" evidence="6">
    <location>
        <position position="312"/>
    </location>
</feature>
<dbReference type="GO" id="GO:0006508">
    <property type="term" value="P:proteolysis"/>
    <property type="evidence" value="ECO:0007669"/>
    <property type="project" value="UniProtKB-KW"/>
</dbReference>
<evidence type="ECO:0000256" key="1">
    <source>
        <dbReference type="ARBA" id="ARBA00010193"/>
    </source>
</evidence>
<dbReference type="InParanoid" id="A3LNN9"/>
<dbReference type="Pfam" id="PF00648">
    <property type="entry name" value="Peptidase_C2"/>
    <property type="match status" value="1"/>
</dbReference>
<dbReference type="SMART" id="SM00230">
    <property type="entry name" value="CysPc"/>
    <property type="match status" value="1"/>
</dbReference>
<evidence type="ECO:0000256" key="5">
    <source>
        <dbReference type="ARBA" id="ARBA00042255"/>
    </source>
</evidence>
<keyword evidence="2 6" id="KW-0645">Protease</keyword>
<dbReference type="STRING" id="322104.A3LNN9"/>
<dbReference type="MEROPS" id="C02.008"/>
<keyword evidence="3 6" id="KW-0378">Hydrolase</keyword>
<gene>
    <name evidence="8" type="ORF">PICST_56126</name>
</gene>
<reference evidence="8 9" key="1">
    <citation type="journal article" date="2007" name="Nat. Biotechnol.">
        <title>Genome sequence of the lignocellulose-bioconverting and xylose-fermenting yeast Pichia stipitis.</title>
        <authorList>
            <person name="Jeffries T.W."/>
            <person name="Grigoriev I.V."/>
            <person name="Grimwood J."/>
            <person name="Laplaza J.M."/>
            <person name="Aerts A."/>
            <person name="Salamov A."/>
            <person name="Schmutz J."/>
            <person name="Lindquist E."/>
            <person name="Dehal P."/>
            <person name="Shapiro H."/>
            <person name="Jin Y.S."/>
            <person name="Passoth V."/>
            <person name="Richardson P.M."/>
        </authorList>
    </citation>
    <scope>NUCLEOTIDE SEQUENCE [LARGE SCALE GENOMIC DNA]</scope>
    <source>
        <strain evidence="9">ATCC 58785 / CBS 6054 / NBRC 10063 / NRRL Y-11545</strain>
    </source>
</reference>
<dbReference type="OrthoDB" id="167576at2759"/>
<evidence type="ECO:0000313" key="9">
    <source>
        <dbReference type="Proteomes" id="UP000002258"/>
    </source>
</evidence>
<dbReference type="PANTHER" id="PTHR46143:SF1">
    <property type="entry name" value="CALPAIN-7"/>
    <property type="match status" value="1"/>
</dbReference>
<dbReference type="HOGENOM" id="CLU_023416_0_0_1"/>
<organism evidence="8 9">
    <name type="scientific">Scheffersomyces stipitis (strain ATCC 58785 / CBS 6054 / NBRC 10063 / NRRL Y-11545)</name>
    <name type="common">Yeast</name>
    <name type="synonym">Pichia stipitis</name>
    <dbReference type="NCBI Taxonomy" id="322104"/>
    <lineage>
        <taxon>Eukaryota</taxon>
        <taxon>Fungi</taxon>
        <taxon>Dikarya</taxon>
        <taxon>Ascomycota</taxon>
        <taxon>Saccharomycotina</taxon>
        <taxon>Pichiomycetes</taxon>
        <taxon>Debaryomycetaceae</taxon>
        <taxon>Scheffersomyces</taxon>
    </lineage>
</organism>
<feature type="active site" evidence="6">
    <location>
        <position position="155"/>
    </location>
</feature>
<dbReference type="InterPro" id="IPR022683">
    <property type="entry name" value="Calpain_III"/>
</dbReference>
<dbReference type="KEGG" id="pic:PICST_56126"/>
<dbReference type="PROSITE" id="PS50203">
    <property type="entry name" value="CALPAIN_CAT"/>
    <property type="match status" value="1"/>
</dbReference>
<evidence type="ECO:0000256" key="3">
    <source>
        <dbReference type="ARBA" id="ARBA00022801"/>
    </source>
</evidence>
<sequence length="744" mass="85024">MNDLSQYLYFIEQSHLNQSAGRIEASKKDAIAAIKILNTLAKTLAKEDKCYNIVQQLSRYTLAYYDQIDKDGLSLSTKMEWLGSKSYMPLISFSSSLNSADSKFIAINEMYIDPDSNLEQVPDRLSVGFKNVTIQPFGSTSHDLTDLYQDLLANCSFVSSVLSIVDSQAKTSLKLQDLISPHGPSNKYKIVFNFNGARRVVCVDSRLPFPNVDRSLFLSSFSDHSLYWPAMVEKAFLKVMGEGYAFSGSNMAMDTYLLSGWIPEIIRIRNNMLPPQFETLWKLLQEGEVLLGVGTGKLSNELAKQLNLISHHDYTMVSMNSDGSIVLKNPWIERENINTRFITIDEFTHVKSLYVNWKNNFRMCSKVTFIHRGSSKYFFENPQYSITNKSDEIQDVWLLLERHLSGEDISIRLGVYKSENGDRVLIPNQFEFINASDRDTNNRLYLVKLKIEPRKSYTAVVTSSSGCTFTLSCLSNINTDIVKARFANPNSLPVQEDEWDITNSGGNWSFSSFINNPQYSIEITAESNLQLALFSNSPKTVVNFHLFHSEKGSINIPLRTFDKKKLLLHENYNEGYQIYHFRNLQPGYYKLVLSTFDVGVRDGYQLLANFSEVSSVKISKIWNHLGLFTEKRQIEWSNSNRFKLHFSVDNFKSKMTFHIQHRNGANEYESSSSYRPGIRASIFHARTQAPIQINENWSESLYGVFVDCFLEWPGEFILLVERFEQGPGRCTVEIGSSTKFSLTT</sequence>
<feature type="active site" evidence="6">
    <location>
        <position position="329"/>
    </location>
</feature>
<evidence type="ECO:0000259" key="7">
    <source>
        <dbReference type="PROSITE" id="PS50203"/>
    </source>
</evidence>
<dbReference type="PANTHER" id="PTHR46143">
    <property type="entry name" value="CALPAIN-7"/>
    <property type="match status" value="1"/>
</dbReference>
<dbReference type="Proteomes" id="UP000002258">
    <property type="component" value="Chromosome 2"/>
</dbReference>
<dbReference type="InterPro" id="IPR051297">
    <property type="entry name" value="PalB/RIM13"/>
</dbReference>
<dbReference type="RefSeq" id="XP_001382389.2">
    <property type="nucleotide sequence ID" value="XM_001382352.1"/>
</dbReference>
<name>A3LNN9_PICST</name>
<dbReference type="InterPro" id="IPR038765">
    <property type="entry name" value="Papain-like_cys_pep_sf"/>
</dbReference>
<comment type="similarity">
    <text evidence="1">Belongs to the peptidase C2 family. PalB/RIM13 subfamily.</text>
</comment>
<evidence type="ECO:0000256" key="2">
    <source>
        <dbReference type="ARBA" id="ARBA00022670"/>
    </source>
</evidence>
<evidence type="ECO:0000256" key="6">
    <source>
        <dbReference type="PROSITE-ProRule" id="PRU00239"/>
    </source>
</evidence>
<dbReference type="SMART" id="SM00720">
    <property type="entry name" value="calpain_III"/>
    <property type="match status" value="1"/>
</dbReference>
<dbReference type="EMBL" id="CP000496">
    <property type="protein sequence ID" value="ABN64360.2"/>
    <property type="molecule type" value="Genomic_DNA"/>
</dbReference>
<dbReference type="AlphaFoldDB" id="A3LNN9"/>
<dbReference type="GO" id="GO:0004198">
    <property type="term" value="F:calcium-dependent cysteine-type endopeptidase activity"/>
    <property type="evidence" value="ECO:0007669"/>
    <property type="project" value="InterPro"/>
</dbReference>
<dbReference type="GeneID" id="4837394"/>